<dbReference type="KEGG" id="mrh:MycrhN_0883"/>
<proteinExistence type="predicted"/>
<dbReference type="PATRIC" id="fig|710685.3.peg.891"/>
<dbReference type="OrthoDB" id="3541981at2"/>
<sequence length="282" mass="31032">MSEPFTPSRIHVVVGTPWDDAVISRLEPSSPYQPWPEVPDARPGDGIVLIIDSDPRLVLPDVMLLDSIGAVSGAIASSSAWFSPAEPVSQVGCGVDALDERSTLFKGPEAAALFAALDRFGFECDDSLLFGDTSMAQAAVLLESRGRCSGCDKALELHGPDARVDVGIWTVDELRYEAPRVEPESIEVDDEFDSRRLPALPVDWPAALCIACQAAIRDGYFDTFLDYRFSRHPACPRCGERRSQRALFGMLPFDVRIEPWRDARGCCVTADNWTCARCGHRW</sequence>
<dbReference type="eggNOG" id="ENOG5031FHD">
    <property type="taxonomic scope" value="Bacteria"/>
</dbReference>
<dbReference type="HOGENOM" id="CLU_993486_0_0_11"/>
<dbReference type="EMBL" id="CP003169">
    <property type="protein sequence ID" value="AEV71513.1"/>
    <property type="molecule type" value="Genomic_DNA"/>
</dbReference>
<dbReference type="STRING" id="710685.MycrhN_0883"/>
<accession>G8RRS2</accession>
<evidence type="ECO:0000313" key="1">
    <source>
        <dbReference type="EMBL" id="AEV71513.1"/>
    </source>
</evidence>
<reference evidence="1 2" key="1">
    <citation type="submission" date="2011-12" db="EMBL/GenBank/DDBJ databases">
        <title>Complete sequence of Mycobacterium rhodesiae NBB3.</title>
        <authorList>
            <consortium name="US DOE Joint Genome Institute"/>
            <person name="Lucas S."/>
            <person name="Han J."/>
            <person name="Lapidus A."/>
            <person name="Cheng J.-F."/>
            <person name="Goodwin L."/>
            <person name="Pitluck S."/>
            <person name="Peters L."/>
            <person name="Mikhailova N."/>
            <person name="Gu W."/>
            <person name="Detter J.C."/>
            <person name="Han C."/>
            <person name="Tapia R."/>
            <person name="Land M."/>
            <person name="Hauser L."/>
            <person name="Kyrpides N."/>
            <person name="Ivanova N."/>
            <person name="Pagani I."/>
            <person name="Mattes T."/>
            <person name="Holmes A."/>
            <person name="Rutledge P."/>
            <person name="Paulsen I."/>
            <person name="Coleman N."/>
            <person name="Woyke T."/>
        </authorList>
    </citation>
    <scope>NUCLEOTIDE SEQUENCE [LARGE SCALE GENOMIC DNA]</scope>
    <source>
        <strain evidence="1 2">NBB3</strain>
    </source>
</reference>
<gene>
    <name evidence="1" type="ordered locus">MycrhN_0883</name>
</gene>
<dbReference type="RefSeq" id="WP_014209328.1">
    <property type="nucleotide sequence ID" value="NC_016604.1"/>
</dbReference>
<evidence type="ECO:0000313" key="2">
    <source>
        <dbReference type="Proteomes" id="UP000005442"/>
    </source>
</evidence>
<dbReference type="Proteomes" id="UP000005442">
    <property type="component" value="Chromosome"/>
</dbReference>
<protein>
    <submittedName>
        <fullName evidence="1">Uncharacterized protein</fullName>
    </submittedName>
</protein>
<keyword evidence="2" id="KW-1185">Reference proteome</keyword>
<dbReference type="AlphaFoldDB" id="G8RRS2"/>
<name>G8RRS2_MYCRN</name>
<organism evidence="1 2">
    <name type="scientific">Mycolicibacterium rhodesiae (strain NBB3)</name>
    <name type="common">Mycobacterium rhodesiae</name>
    <dbReference type="NCBI Taxonomy" id="710685"/>
    <lineage>
        <taxon>Bacteria</taxon>
        <taxon>Bacillati</taxon>
        <taxon>Actinomycetota</taxon>
        <taxon>Actinomycetes</taxon>
        <taxon>Mycobacteriales</taxon>
        <taxon>Mycobacteriaceae</taxon>
        <taxon>Mycolicibacterium</taxon>
    </lineage>
</organism>